<keyword evidence="1" id="KW-0479">Metal-binding</keyword>
<feature type="chain" id="PRO_5021212384" description="Agmatinase" evidence="4">
    <location>
        <begin position="21"/>
        <end position="280"/>
    </location>
</feature>
<keyword evidence="4" id="KW-0732">Signal</keyword>
<dbReference type="AlphaFoldDB" id="A0A4Y9YYY6"/>
<dbReference type="InterPro" id="IPR006035">
    <property type="entry name" value="Ureohydrolase"/>
</dbReference>
<comment type="caution">
    <text evidence="5">The sequence shown here is derived from an EMBL/GenBank/DDBJ whole genome shotgun (WGS) entry which is preliminary data.</text>
</comment>
<keyword evidence="2" id="KW-0378">Hydrolase</keyword>
<evidence type="ECO:0000313" key="6">
    <source>
        <dbReference type="Proteomes" id="UP000298390"/>
    </source>
</evidence>
<dbReference type="InterPro" id="IPR023696">
    <property type="entry name" value="Ureohydrolase_dom_sf"/>
</dbReference>
<dbReference type="STRING" id="34475.A0A4Y9YYY6"/>
<dbReference type="GO" id="GO:0046872">
    <property type="term" value="F:metal ion binding"/>
    <property type="evidence" value="ECO:0007669"/>
    <property type="project" value="UniProtKB-KW"/>
</dbReference>
<dbReference type="GO" id="GO:0008783">
    <property type="term" value="F:agmatinase activity"/>
    <property type="evidence" value="ECO:0007669"/>
    <property type="project" value="TreeGrafter"/>
</dbReference>
<reference evidence="5 6" key="1">
    <citation type="submission" date="2019-01" db="EMBL/GenBank/DDBJ databases">
        <title>Genome sequencing of the rare red list fungi Fomitopsis rosea.</title>
        <authorList>
            <person name="Buettner E."/>
            <person name="Kellner H."/>
        </authorList>
    </citation>
    <scope>NUCLEOTIDE SEQUENCE [LARGE SCALE GENOMIC DNA]</scope>
    <source>
        <strain evidence="5 6">DSM 105464</strain>
    </source>
</reference>
<proteinExistence type="inferred from homology"/>
<dbReference type="Gene3D" id="3.40.800.10">
    <property type="entry name" value="Ureohydrolase domain"/>
    <property type="match status" value="1"/>
</dbReference>
<gene>
    <name evidence="5" type="ORF">EVJ58_g1547</name>
</gene>
<comment type="similarity">
    <text evidence="3">Belongs to the arginase family.</text>
</comment>
<dbReference type="PROSITE" id="PS51409">
    <property type="entry name" value="ARGINASE_2"/>
    <property type="match status" value="1"/>
</dbReference>
<dbReference type="PANTHER" id="PTHR11358:SF26">
    <property type="entry name" value="GUANIDINO ACID HYDROLASE, MITOCHONDRIAL"/>
    <property type="match status" value="1"/>
</dbReference>
<evidence type="ECO:0000256" key="4">
    <source>
        <dbReference type="SAM" id="SignalP"/>
    </source>
</evidence>
<protein>
    <recommendedName>
        <fullName evidence="7">Agmatinase</fullName>
    </recommendedName>
</protein>
<dbReference type="Pfam" id="PF00491">
    <property type="entry name" value="Arginase"/>
    <property type="match status" value="1"/>
</dbReference>
<feature type="signal peptide" evidence="4">
    <location>
        <begin position="1"/>
        <end position="20"/>
    </location>
</feature>
<dbReference type="Proteomes" id="UP000298390">
    <property type="component" value="Unassembled WGS sequence"/>
</dbReference>
<name>A0A4Y9YYY6_9APHY</name>
<dbReference type="PANTHER" id="PTHR11358">
    <property type="entry name" value="ARGINASE/AGMATINASE"/>
    <property type="match status" value="1"/>
</dbReference>
<sequence>MTPSYLQITFFAGLAALTLGEQVALNTEDANVVADNRTDSSILKSVAAPASPQAWMQQDWNGLTTFAGATPLRCFGADAATLYDVAVIGAPFDTATTYRSGHIDTWKPRRAPEGPWLPDEEIPVTHDNYFWHAHEEGLLAANHSNIHVGIHGALDSWQDYEDDYEAGFVIIQVDEIEDIGYKGIVKKIRDAVGDNPVYISFDIDVIDLGMAPATGTPEIGGFTTREVRKILQGLAGLKIVGADIVEVAPGYDTQAEITQIAAGNIGWDILALMAKTPLVL</sequence>
<dbReference type="GO" id="GO:0033389">
    <property type="term" value="P:putrescine biosynthetic process from arginine, via agmatine"/>
    <property type="evidence" value="ECO:0007669"/>
    <property type="project" value="TreeGrafter"/>
</dbReference>
<organism evidence="5 6">
    <name type="scientific">Rhodofomes roseus</name>
    <dbReference type="NCBI Taxonomy" id="34475"/>
    <lineage>
        <taxon>Eukaryota</taxon>
        <taxon>Fungi</taxon>
        <taxon>Dikarya</taxon>
        <taxon>Basidiomycota</taxon>
        <taxon>Agaricomycotina</taxon>
        <taxon>Agaricomycetes</taxon>
        <taxon>Polyporales</taxon>
        <taxon>Rhodofomes</taxon>
    </lineage>
</organism>
<accession>A0A4Y9YYY6</accession>
<evidence type="ECO:0000256" key="2">
    <source>
        <dbReference type="ARBA" id="ARBA00022801"/>
    </source>
</evidence>
<evidence type="ECO:0008006" key="7">
    <source>
        <dbReference type="Google" id="ProtNLM"/>
    </source>
</evidence>
<dbReference type="EMBL" id="SEKV01000050">
    <property type="protein sequence ID" value="TFY67574.1"/>
    <property type="molecule type" value="Genomic_DNA"/>
</dbReference>
<evidence type="ECO:0000313" key="5">
    <source>
        <dbReference type="EMBL" id="TFY67574.1"/>
    </source>
</evidence>
<evidence type="ECO:0000256" key="3">
    <source>
        <dbReference type="PROSITE-ProRule" id="PRU00742"/>
    </source>
</evidence>
<dbReference type="SUPFAM" id="SSF52768">
    <property type="entry name" value="Arginase/deacetylase"/>
    <property type="match status" value="1"/>
</dbReference>
<evidence type="ECO:0000256" key="1">
    <source>
        <dbReference type="ARBA" id="ARBA00022723"/>
    </source>
</evidence>